<feature type="transmembrane region" description="Helical" evidence="5">
    <location>
        <begin position="392"/>
        <end position="411"/>
    </location>
</feature>
<feature type="transmembrane region" description="Helical" evidence="5">
    <location>
        <begin position="51"/>
        <end position="71"/>
    </location>
</feature>
<proteinExistence type="predicted"/>
<name>A0A858RFB1_9BACT</name>
<gene>
    <name evidence="7" type="ORF">HHL09_05510</name>
</gene>
<evidence type="ECO:0000256" key="1">
    <source>
        <dbReference type="ARBA" id="ARBA00004127"/>
    </source>
</evidence>
<dbReference type="InterPro" id="IPR020846">
    <property type="entry name" value="MFS_dom"/>
</dbReference>
<feature type="transmembrane region" description="Helical" evidence="5">
    <location>
        <begin position="303"/>
        <end position="320"/>
    </location>
</feature>
<evidence type="ECO:0000313" key="8">
    <source>
        <dbReference type="Proteomes" id="UP000501812"/>
    </source>
</evidence>
<protein>
    <submittedName>
        <fullName evidence="7">MFS transporter</fullName>
    </submittedName>
</protein>
<dbReference type="EMBL" id="CP051774">
    <property type="protein sequence ID" value="QJE95254.1"/>
    <property type="molecule type" value="Genomic_DNA"/>
</dbReference>
<sequence length="415" mass="45707">MTDVHQSKEFASARVKTLVAVMFCYLFYYTGRQNFGFAIPGMAEEFGLTKAQLGWCSTALLWSYAVGQAINGQLADRFGGRSLMSLGGILSFVMNWITSFAGGLAGVMLPWAGNGFVQSMGWAPGSRILSNWWDKGYRGRVFGFYTFAAGMSSVVTYVMAATVVDHGWRWIFRGPVVLMLLGCFVFWLVVRERPSQAGFADLPEDADSARAHVHPERHLTWWERYKVGFTCQPFLFGCIAIGFQNLARYGLLVWVPVHFLGKDWKDSDQKWISVALPVGMALGAVSAGWISDKVFRGGRSAPVIIFLLFAAVCAAGMAFLDRSSVIAIPLLFLTGFFVYGPQSAFWALCPDLLGKRLAGTGVGMMNFFAYLFAGLGEPIIGHFIETSGQTQMVFRVVAVACVLGALFMSFVRKPR</sequence>
<dbReference type="InterPro" id="IPR051337">
    <property type="entry name" value="OPA_Antiporter"/>
</dbReference>
<dbReference type="RefSeq" id="WP_169453530.1">
    <property type="nucleotide sequence ID" value="NZ_CP051774.1"/>
</dbReference>
<keyword evidence="3 5" id="KW-1133">Transmembrane helix</keyword>
<dbReference type="PROSITE" id="PS50850">
    <property type="entry name" value="MFS"/>
    <property type="match status" value="1"/>
</dbReference>
<keyword evidence="8" id="KW-1185">Reference proteome</keyword>
<feature type="transmembrane region" description="Helical" evidence="5">
    <location>
        <begin position="142"/>
        <end position="164"/>
    </location>
</feature>
<feature type="transmembrane region" description="Helical" evidence="5">
    <location>
        <begin position="271"/>
        <end position="291"/>
    </location>
</feature>
<dbReference type="PANTHER" id="PTHR43826:SF3">
    <property type="entry name" value="GLUCOSE-6-PHOSPHATE EXCHANGER SLC37A4"/>
    <property type="match status" value="1"/>
</dbReference>
<evidence type="ECO:0000256" key="2">
    <source>
        <dbReference type="ARBA" id="ARBA00022692"/>
    </source>
</evidence>
<keyword evidence="2 5" id="KW-0812">Transmembrane</keyword>
<comment type="subcellular location">
    <subcellularLocation>
        <location evidence="1">Endomembrane system</location>
        <topology evidence="1">Multi-pass membrane protein</topology>
    </subcellularLocation>
</comment>
<reference evidence="7 8" key="1">
    <citation type="submission" date="2020-04" db="EMBL/GenBank/DDBJ databases">
        <title>Luteolibacter sp. G-1-1-1 isolated from soil.</title>
        <authorList>
            <person name="Dahal R.H."/>
        </authorList>
    </citation>
    <scope>NUCLEOTIDE SEQUENCE [LARGE SCALE GENOMIC DNA]</scope>
    <source>
        <strain evidence="7 8">G-1-1-1</strain>
    </source>
</reference>
<evidence type="ECO:0000256" key="5">
    <source>
        <dbReference type="SAM" id="Phobius"/>
    </source>
</evidence>
<feature type="transmembrane region" description="Helical" evidence="5">
    <location>
        <begin position="170"/>
        <end position="190"/>
    </location>
</feature>
<dbReference type="Pfam" id="PF07690">
    <property type="entry name" value="MFS_1"/>
    <property type="match status" value="1"/>
</dbReference>
<dbReference type="PIRSF" id="PIRSF002808">
    <property type="entry name" value="Hexose_phosphate_transp"/>
    <property type="match status" value="1"/>
</dbReference>
<dbReference type="SUPFAM" id="SSF103473">
    <property type="entry name" value="MFS general substrate transporter"/>
    <property type="match status" value="1"/>
</dbReference>
<organism evidence="7 8">
    <name type="scientific">Luteolibacter luteus</name>
    <dbReference type="NCBI Taxonomy" id="2728835"/>
    <lineage>
        <taxon>Bacteria</taxon>
        <taxon>Pseudomonadati</taxon>
        <taxon>Verrucomicrobiota</taxon>
        <taxon>Verrucomicrobiia</taxon>
        <taxon>Verrucomicrobiales</taxon>
        <taxon>Verrucomicrobiaceae</taxon>
        <taxon>Luteolibacter</taxon>
    </lineage>
</organism>
<feature type="domain" description="Major facilitator superfamily (MFS) profile" evidence="6">
    <location>
        <begin position="17"/>
        <end position="415"/>
    </location>
</feature>
<keyword evidence="4 5" id="KW-0472">Membrane</keyword>
<feature type="transmembrane region" description="Helical" evidence="5">
    <location>
        <begin position="12"/>
        <end position="31"/>
    </location>
</feature>
<dbReference type="PANTHER" id="PTHR43826">
    <property type="entry name" value="GLUCOSE-6-PHOSPHATE EXCHANGER SLC37A4"/>
    <property type="match status" value="1"/>
</dbReference>
<dbReference type="InterPro" id="IPR011701">
    <property type="entry name" value="MFS"/>
</dbReference>
<dbReference type="Gene3D" id="1.20.1250.20">
    <property type="entry name" value="MFS general substrate transporter like domains"/>
    <property type="match status" value="2"/>
</dbReference>
<evidence type="ECO:0000259" key="6">
    <source>
        <dbReference type="PROSITE" id="PS50850"/>
    </source>
</evidence>
<feature type="transmembrane region" description="Helical" evidence="5">
    <location>
        <begin position="361"/>
        <end position="380"/>
    </location>
</feature>
<dbReference type="InterPro" id="IPR000849">
    <property type="entry name" value="Sugar_P_transporter"/>
</dbReference>
<dbReference type="GO" id="GO:0012505">
    <property type="term" value="C:endomembrane system"/>
    <property type="evidence" value="ECO:0007669"/>
    <property type="project" value="UniProtKB-SubCell"/>
</dbReference>
<dbReference type="GO" id="GO:0035435">
    <property type="term" value="P:phosphate ion transmembrane transport"/>
    <property type="evidence" value="ECO:0007669"/>
    <property type="project" value="TreeGrafter"/>
</dbReference>
<evidence type="ECO:0000256" key="4">
    <source>
        <dbReference type="ARBA" id="ARBA00023136"/>
    </source>
</evidence>
<dbReference type="KEGG" id="luo:HHL09_05510"/>
<evidence type="ECO:0000256" key="3">
    <source>
        <dbReference type="ARBA" id="ARBA00022989"/>
    </source>
</evidence>
<feature type="transmembrane region" description="Helical" evidence="5">
    <location>
        <begin position="234"/>
        <end position="259"/>
    </location>
</feature>
<dbReference type="Proteomes" id="UP000501812">
    <property type="component" value="Chromosome"/>
</dbReference>
<feature type="transmembrane region" description="Helical" evidence="5">
    <location>
        <begin position="326"/>
        <end position="349"/>
    </location>
</feature>
<dbReference type="AlphaFoldDB" id="A0A858RFB1"/>
<evidence type="ECO:0000313" key="7">
    <source>
        <dbReference type="EMBL" id="QJE95254.1"/>
    </source>
</evidence>
<dbReference type="GO" id="GO:0016020">
    <property type="term" value="C:membrane"/>
    <property type="evidence" value="ECO:0007669"/>
    <property type="project" value="InterPro"/>
</dbReference>
<accession>A0A858RFB1</accession>
<dbReference type="InterPro" id="IPR036259">
    <property type="entry name" value="MFS_trans_sf"/>
</dbReference>
<feature type="transmembrane region" description="Helical" evidence="5">
    <location>
        <begin position="83"/>
        <end position="105"/>
    </location>
</feature>
<dbReference type="GO" id="GO:0061513">
    <property type="term" value="F:glucose 6-phosphate:phosphate antiporter activity"/>
    <property type="evidence" value="ECO:0007669"/>
    <property type="project" value="TreeGrafter"/>
</dbReference>